<feature type="chain" id="PRO_5031135415" evidence="1">
    <location>
        <begin position="27"/>
        <end position="152"/>
    </location>
</feature>
<gene>
    <name evidence="2" type="ORF">OAUR00152_LOCUS41552</name>
</gene>
<evidence type="ECO:0000313" key="2">
    <source>
        <dbReference type="EMBL" id="CAE2288115.1"/>
    </source>
</evidence>
<evidence type="ECO:0000256" key="1">
    <source>
        <dbReference type="SAM" id="SignalP"/>
    </source>
</evidence>
<sequence>MMMTGKSGTILAPLLLLSTALPHCCGWVTPPQHLLSCDSFSALGRSVNTRAFMQSEDGSAAVETSENPCWQDIYDDDCRMSTVYSASFVATEWIKSMPCASGIEDCDMPENLKVPFAHDDPGIEDVDVMSFLQLKRATPIKKPMDESKEVAP</sequence>
<keyword evidence="1" id="KW-0732">Signal</keyword>
<name>A0A7S4KA16_9STRA</name>
<accession>A0A7S4KA16</accession>
<dbReference type="EMBL" id="HBKQ01060976">
    <property type="protein sequence ID" value="CAE2288115.1"/>
    <property type="molecule type" value="Transcribed_RNA"/>
</dbReference>
<proteinExistence type="predicted"/>
<feature type="signal peptide" evidence="1">
    <location>
        <begin position="1"/>
        <end position="26"/>
    </location>
</feature>
<dbReference type="AlphaFoldDB" id="A0A7S4KA16"/>
<reference evidence="2" key="1">
    <citation type="submission" date="2021-01" db="EMBL/GenBank/DDBJ databases">
        <authorList>
            <person name="Corre E."/>
            <person name="Pelletier E."/>
            <person name="Niang G."/>
            <person name="Scheremetjew M."/>
            <person name="Finn R."/>
            <person name="Kale V."/>
            <person name="Holt S."/>
            <person name="Cochrane G."/>
            <person name="Meng A."/>
            <person name="Brown T."/>
            <person name="Cohen L."/>
        </authorList>
    </citation>
    <scope>NUCLEOTIDE SEQUENCE</scope>
    <source>
        <strain evidence="2">Isolate 1302-5</strain>
    </source>
</reference>
<protein>
    <submittedName>
        <fullName evidence="2">Uncharacterized protein</fullName>
    </submittedName>
</protein>
<organism evidence="2">
    <name type="scientific">Odontella aurita</name>
    <dbReference type="NCBI Taxonomy" id="265563"/>
    <lineage>
        <taxon>Eukaryota</taxon>
        <taxon>Sar</taxon>
        <taxon>Stramenopiles</taxon>
        <taxon>Ochrophyta</taxon>
        <taxon>Bacillariophyta</taxon>
        <taxon>Mediophyceae</taxon>
        <taxon>Biddulphiophycidae</taxon>
        <taxon>Eupodiscales</taxon>
        <taxon>Odontellaceae</taxon>
        <taxon>Odontella</taxon>
    </lineage>
</organism>